<keyword evidence="1" id="KW-0175">Coiled coil</keyword>
<reference evidence="2 3" key="1">
    <citation type="submission" date="2019-01" db="EMBL/GenBank/DDBJ databases">
        <title>Muriicola soli sp. nov., isolated from soil.</title>
        <authorList>
            <person name="Kang H.J."/>
            <person name="Kim S.B."/>
        </authorList>
    </citation>
    <scope>NUCLEOTIDE SEQUENCE [LARGE SCALE GENOMIC DNA]</scope>
    <source>
        <strain evidence="2 3">MMS17-SY002</strain>
    </source>
</reference>
<dbReference type="PROSITE" id="PS51257">
    <property type="entry name" value="PROKAR_LIPOPROTEIN"/>
    <property type="match status" value="1"/>
</dbReference>
<dbReference type="EMBL" id="CP035544">
    <property type="protein sequence ID" value="QBA65149.1"/>
    <property type="molecule type" value="Genomic_DNA"/>
</dbReference>
<organism evidence="2 3">
    <name type="scientific">Muriicola soli</name>
    <dbReference type="NCBI Taxonomy" id="2507538"/>
    <lineage>
        <taxon>Bacteria</taxon>
        <taxon>Pseudomonadati</taxon>
        <taxon>Bacteroidota</taxon>
        <taxon>Flavobacteriia</taxon>
        <taxon>Flavobacteriales</taxon>
        <taxon>Flavobacteriaceae</taxon>
        <taxon>Muriicola</taxon>
    </lineage>
</organism>
<evidence type="ECO:0000313" key="3">
    <source>
        <dbReference type="Proteomes" id="UP000290889"/>
    </source>
</evidence>
<dbReference type="KEGG" id="mur:EQY75_11785"/>
<gene>
    <name evidence="2" type="ORF">EQY75_11785</name>
</gene>
<proteinExistence type="predicted"/>
<sequence>MRTTIALLSFLLIGMSCKTEPKKAETSSKMEEVMAVHDEVMPKMGTISKLVARLKPMADTTDTGKNYMKAMQDLQAAHKSMMDWMQGFGSRFDSDEIMNGKELSAEKKVWLLEEEEKVNQLKEDINNSIAKAEELLAED</sequence>
<feature type="coiled-coil region" evidence="1">
    <location>
        <begin position="111"/>
        <end position="138"/>
    </location>
</feature>
<keyword evidence="3" id="KW-1185">Reference proteome</keyword>
<name>A0A411EBV4_9FLAO</name>
<evidence type="ECO:0000313" key="2">
    <source>
        <dbReference type="EMBL" id="QBA65149.1"/>
    </source>
</evidence>
<evidence type="ECO:0008006" key="4">
    <source>
        <dbReference type="Google" id="ProtNLM"/>
    </source>
</evidence>
<protein>
    <recommendedName>
        <fullName evidence="4">Viral A-type inclusion protein</fullName>
    </recommendedName>
</protein>
<accession>A0A411EBV4</accession>
<dbReference type="Proteomes" id="UP000290889">
    <property type="component" value="Chromosome"/>
</dbReference>
<evidence type="ECO:0000256" key="1">
    <source>
        <dbReference type="SAM" id="Coils"/>
    </source>
</evidence>
<dbReference type="OrthoDB" id="1436925at2"/>
<dbReference type="AlphaFoldDB" id="A0A411EBV4"/>